<reference evidence="1" key="1">
    <citation type="journal article" date="2021" name="PeerJ">
        <title>Extensive microbial diversity within the chicken gut microbiome revealed by metagenomics and culture.</title>
        <authorList>
            <person name="Gilroy R."/>
            <person name="Ravi A."/>
            <person name="Getino M."/>
            <person name="Pursley I."/>
            <person name="Horton D.L."/>
            <person name="Alikhan N.F."/>
            <person name="Baker D."/>
            <person name="Gharbi K."/>
            <person name="Hall N."/>
            <person name="Watson M."/>
            <person name="Adriaenssens E.M."/>
            <person name="Foster-Nyarko E."/>
            <person name="Jarju S."/>
            <person name="Secka A."/>
            <person name="Antonio M."/>
            <person name="Oren A."/>
            <person name="Chaudhuri R.R."/>
            <person name="La Ragione R."/>
            <person name="Hildebrand F."/>
            <person name="Pallen M.J."/>
        </authorList>
    </citation>
    <scope>NUCLEOTIDE SEQUENCE</scope>
    <source>
        <strain evidence="1">CHK183-1962</strain>
    </source>
</reference>
<protein>
    <submittedName>
        <fullName evidence="1">Uncharacterized protein</fullName>
    </submittedName>
</protein>
<sequence>MKIAKYPVWIKGKAYTAEVEFSQYEYAIVIIQTDLYRGMRKMGQKPETTFVKRVPIEMYAQEAASAIKP</sequence>
<dbReference type="Proteomes" id="UP000886890">
    <property type="component" value="Unassembled WGS sequence"/>
</dbReference>
<gene>
    <name evidence="1" type="ORF">H9734_07570</name>
</gene>
<dbReference type="AlphaFoldDB" id="A0A9D1XE46"/>
<reference evidence="1" key="2">
    <citation type="submission" date="2021-04" db="EMBL/GenBank/DDBJ databases">
        <authorList>
            <person name="Gilroy R."/>
        </authorList>
    </citation>
    <scope>NUCLEOTIDE SEQUENCE</scope>
    <source>
        <strain evidence="1">CHK183-1962</strain>
    </source>
</reference>
<proteinExistence type="predicted"/>
<organism evidence="1 2">
    <name type="scientific">Candidatus Fusicatenibacter merdavium</name>
    <dbReference type="NCBI Taxonomy" id="2838600"/>
    <lineage>
        <taxon>Bacteria</taxon>
        <taxon>Bacillati</taxon>
        <taxon>Bacillota</taxon>
        <taxon>Clostridia</taxon>
        <taxon>Lachnospirales</taxon>
        <taxon>Lachnospiraceae</taxon>
        <taxon>Fusicatenibacter</taxon>
    </lineage>
</organism>
<evidence type="ECO:0000313" key="2">
    <source>
        <dbReference type="Proteomes" id="UP000886890"/>
    </source>
</evidence>
<evidence type="ECO:0000313" key="1">
    <source>
        <dbReference type="EMBL" id="HIX77436.1"/>
    </source>
</evidence>
<comment type="caution">
    <text evidence="1">The sequence shown here is derived from an EMBL/GenBank/DDBJ whole genome shotgun (WGS) entry which is preliminary data.</text>
</comment>
<dbReference type="EMBL" id="DXEK01000128">
    <property type="protein sequence ID" value="HIX77436.1"/>
    <property type="molecule type" value="Genomic_DNA"/>
</dbReference>
<accession>A0A9D1XE46</accession>
<name>A0A9D1XE46_9FIRM</name>